<gene>
    <name evidence="4" type="ORF">ERX27_09215</name>
</gene>
<dbReference type="InterPro" id="IPR050624">
    <property type="entry name" value="HTH-type_Tx_Regulator"/>
</dbReference>
<keyword evidence="5" id="KW-1185">Reference proteome</keyword>
<dbReference type="AlphaFoldDB" id="A0A4R6BBC6"/>
<dbReference type="OrthoDB" id="9810250at2"/>
<evidence type="ECO:0000256" key="1">
    <source>
        <dbReference type="ARBA" id="ARBA00023125"/>
    </source>
</evidence>
<sequence>MSINRKKDVKMQDRRVRKTKESIKEAFFNLMSEKPFKDITVNQITEKADVNRGTFYLHYLDKFDLRDKLEKEILNELEENIAKQSLSNMIESPEQYAAELIGLILAVIEKNQDYFKVTLIHQDLGLPQEFSRIIRNRLKNQLLLPERVDIVPIDYYFAFIVNAQTGIIKQWVKSGMKESKEEIAKYAFTLAYNGPLKLMHQYLEQEKKN</sequence>
<dbReference type="Pfam" id="PF14278">
    <property type="entry name" value="TetR_C_8"/>
    <property type="match status" value="1"/>
</dbReference>
<evidence type="ECO:0000259" key="3">
    <source>
        <dbReference type="PROSITE" id="PS50977"/>
    </source>
</evidence>
<dbReference type="PANTHER" id="PTHR43479:SF23">
    <property type="entry name" value="HTH TETR-TYPE DOMAIN-CONTAINING PROTEIN"/>
    <property type="match status" value="1"/>
</dbReference>
<dbReference type="PANTHER" id="PTHR43479">
    <property type="entry name" value="ACREF/ENVCD OPERON REPRESSOR-RELATED"/>
    <property type="match status" value="1"/>
</dbReference>
<keyword evidence="1 2" id="KW-0238">DNA-binding</keyword>
<proteinExistence type="predicted"/>
<dbReference type="InterPro" id="IPR001647">
    <property type="entry name" value="HTH_TetR"/>
</dbReference>
<comment type="caution">
    <text evidence="4">The sequence shown here is derived from an EMBL/GenBank/DDBJ whole genome shotgun (WGS) entry which is preliminary data.</text>
</comment>
<dbReference type="Gene3D" id="1.10.357.10">
    <property type="entry name" value="Tetracycline Repressor, domain 2"/>
    <property type="match status" value="1"/>
</dbReference>
<reference evidence="4 5" key="1">
    <citation type="submission" date="2019-01" db="EMBL/GenBank/DDBJ databases">
        <title>Draft genome sequences of the type strains of six Macrococcus species.</title>
        <authorList>
            <person name="Mazhar S."/>
            <person name="Altermann E."/>
            <person name="Hill C."/>
            <person name="Mcauliffe O."/>
        </authorList>
    </citation>
    <scope>NUCLEOTIDE SEQUENCE [LARGE SCALE GENOMIC DNA]</scope>
    <source>
        <strain evidence="4 5">CCM4811</strain>
    </source>
</reference>
<dbReference type="Proteomes" id="UP000295310">
    <property type="component" value="Unassembled WGS sequence"/>
</dbReference>
<evidence type="ECO:0000313" key="5">
    <source>
        <dbReference type="Proteomes" id="UP000295310"/>
    </source>
</evidence>
<feature type="domain" description="HTH tetR-type" evidence="3">
    <location>
        <begin position="17"/>
        <end position="77"/>
    </location>
</feature>
<name>A0A4R6BBC6_9STAP</name>
<dbReference type="SUPFAM" id="SSF46689">
    <property type="entry name" value="Homeodomain-like"/>
    <property type="match status" value="1"/>
</dbReference>
<organism evidence="4 5">
    <name type="scientific">Macrococcus brunensis</name>
    <dbReference type="NCBI Taxonomy" id="198483"/>
    <lineage>
        <taxon>Bacteria</taxon>
        <taxon>Bacillati</taxon>
        <taxon>Bacillota</taxon>
        <taxon>Bacilli</taxon>
        <taxon>Bacillales</taxon>
        <taxon>Staphylococcaceae</taxon>
        <taxon>Macrococcus</taxon>
    </lineage>
</organism>
<dbReference type="PROSITE" id="PS50977">
    <property type="entry name" value="HTH_TETR_2"/>
    <property type="match status" value="1"/>
</dbReference>
<dbReference type="InterPro" id="IPR009057">
    <property type="entry name" value="Homeodomain-like_sf"/>
</dbReference>
<dbReference type="InterPro" id="IPR039532">
    <property type="entry name" value="TetR_C_Firmicutes"/>
</dbReference>
<feature type="DNA-binding region" description="H-T-H motif" evidence="2">
    <location>
        <begin position="40"/>
        <end position="59"/>
    </location>
</feature>
<evidence type="ECO:0000313" key="4">
    <source>
        <dbReference type="EMBL" id="TDL94280.1"/>
    </source>
</evidence>
<evidence type="ECO:0000256" key="2">
    <source>
        <dbReference type="PROSITE-ProRule" id="PRU00335"/>
    </source>
</evidence>
<accession>A0A4R6BBC6</accession>
<dbReference type="GO" id="GO:0003677">
    <property type="term" value="F:DNA binding"/>
    <property type="evidence" value="ECO:0007669"/>
    <property type="project" value="UniProtKB-UniRule"/>
</dbReference>
<dbReference type="EMBL" id="SCWA01000018">
    <property type="protein sequence ID" value="TDL94280.1"/>
    <property type="molecule type" value="Genomic_DNA"/>
</dbReference>
<dbReference type="Pfam" id="PF00440">
    <property type="entry name" value="TetR_N"/>
    <property type="match status" value="1"/>
</dbReference>
<protein>
    <submittedName>
        <fullName evidence="4">TetR/AcrR family transcriptional regulator</fullName>
    </submittedName>
</protein>